<dbReference type="GO" id="GO:0006813">
    <property type="term" value="P:potassium ion transport"/>
    <property type="evidence" value="ECO:0007669"/>
    <property type="project" value="InterPro"/>
</dbReference>
<dbReference type="SUPFAM" id="SSF81340">
    <property type="entry name" value="Clc chloride channel"/>
    <property type="match status" value="1"/>
</dbReference>
<dbReference type="Gene3D" id="3.30.70.1450">
    <property type="entry name" value="Regulator of K+ conductance, C-terminal domain"/>
    <property type="match status" value="1"/>
</dbReference>
<feature type="transmembrane region" description="Helical" evidence="8">
    <location>
        <begin position="155"/>
        <end position="180"/>
    </location>
</feature>
<dbReference type="Proteomes" id="UP000290602">
    <property type="component" value="Unassembled WGS sequence"/>
</dbReference>
<accession>A0A4Q0VMI4</accession>
<evidence type="ECO:0000256" key="4">
    <source>
        <dbReference type="ARBA" id="ARBA00022989"/>
    </source>
</evidence>
<feature type="transmembrane region" description="Helical" evidence="8">
    <location>
        <begin position="17"/>
        <end position="37"/>
    </location>
</feature>
<gene>
    <name evidence="10" type="ORF">DXH47_00450</name>
</gene>
<dbReference type="InterPro" id="IPR006037">
    <property type="entry name" value="RCK_C"/>
</dbReference>
<dbReference type="SUPFAM" id="SSF116726">
    <property type="entry name" value="TrkA C-terminal domain-like"/>
    <property type="match status" value="1"/>
</dbReference>
<dbReference type="PANTHER" id="PTHR45711:SF6">
    <property type="entry name" value="CHLORIDE CHANNEL PROTEIN"/>
    <property type="match status" value="1"/>
</dbReference>
<evidence type="ECO:0000256" key="6">
    <source>
        <dbReference type="ARBA" id="ARBA00023136"/>
    </source>
</evidence>
<keyword evidence="4 8" id="KW-1133">Transmembrane helix</keyword>
<dbReference type="InterPro" id="IPR001807">
    <property type="entry name" value="ClC"/>
</dbReference>
<evidence type="ECO:0000256" key="2">
    <source>
        <dbReference type="ARBA" id="ARBA00022448"/>
    </source>
</evidence>
<organism evidence="10 11">
    <name type="scientific">Levilactobacillus suantsaii</name>
    <dbReference type="NCBI Taxonomy" id="2292255"/>
    <lineage>
        <taxon>Bacteria</taxon>
        <taxon>Bacillati</taxon>
        <taxon>Bacillota</taxon>
        <taxon>Bacilli</taxon>
        <taxon>Lactobacillales</taxon>
        <taxon>Lactobacillaceae</taxon>
        <taxon>Levilactobacillus</taxon>
    </lineage>
</organism>
<proteinExistence type="predicted"/>
<evidence type="ECO:0000259" key="9">
    <source>
        <dbReference type="PROSITE" id="PS51202"/>
    </source>
</evidence>
<dbReference type="Pfam" id="PF00654">
    <property type="entry name" value="Voltage_CLC"/>
    <property type="match status" value="1"/>
</dbReference>
<keyword evidence="6 8" id="KW-0472">Membrane</keyword>
<dbReference type="GO" id="GO:0005247">
    <property type="term" value="F:voltage-gated chloride channel activity"/>
    <property type="evidence" value="ECO:0007669"/>
    <property type="project" value="TreeGrafter"/>
</dbReference>
<dbReference type="GO" id="GO:0008324">
    <property type="term" value="F:monoatomic cation transmembrane transporter activity"/>
    <property type="evidence" value="ECO:0007669"/>
    <property type="project" value="InterPro"/>
</dbReference>
<dbReference type="AlphaFoldDB" id="A0A4Q0VMI4"/>
<dbReference type="PRINTS" id="PR00762">
    <property type="entry name" value="CLCHANNEL"/>
</dbReference>
<feature type="transmembrane region" description="Helical" evidence="8">
    <location>
        <begin position="303"/>
        <end position="324"/>
    </location>
</feature>
<evidence type="ECO:0000256" key="7">
    <source>
        <dbReference type="ARBA" id="ARBA00023214"/>
    </source>
</evidence>
<comment type="subcellular location">
    <subcellularLocation>
        <location evidence="1">Membrane</location>
        <topology evidence="1">Multi-pass membrane protein</topology>
    </subcellularLocation>
</comment>
<dbReference type="InterPro" id="IPR036721">
    <property type="entry name" value="RCK_C_sf"/>
</dbReference>
<dbReference type="GO" id="GO:0005886">
    <property type="term" value="C:plasma membrane"/>
    <property type="evidence" value="ECO:0007669"/>
    <property type="project" value="TreeGrafter"/>
</dbReference>
<keyword evidence="7" id="KW-0868">Chloride</keyword>
<dbReference type="CDD" id="cd01031">
    <property type="entry name" value="EriC"/>
    <property type="match status" value="1"/>
</dbReference>
<evidence type="ECO:0000256" key="3">
    <source>
        <dbReference type="ARBA" id="ARBA00022692"/>
    </source>
</evidence>
<name>A0A4Q0VMI4_9LACO</name>
<feature type="transmembrane region" description="Helical" evidence="8">
    <location>
        <begin position="330"/>
        <end position="352"/>
    </location>
</feature>
<reference evidence="10 11" key="1">
    <citation type="submission" date="2018-08" db="EMBL/GenBank/DDBJ databases">
        <title>Lactobacillus suantsai sp. nov., isolated from traditional fermented suan-tsai in Taiwan.</title>
        <authorList>
            <person name="Huang C.-H."/>
        </authorList>
    </citation>
    <scope>NUCLEOTIDE SEQUENCE [LARGE SCALE GENOMIC DNA]</scope>
    <source>
        <strain evidence="10 11">BCRC 12945</strain>
    </source>
</reference>
<feature type="transmembrane region" description="Helical" evidence="8">
    <location>
        <begin position="396"/>
        <end position="419"/>
    </location>
</feature>
<dbReference type="Gene3D" id="1.10.3080.10">
    <property type="entry name" value="Clc chloride channel"/>
    <property type="match status" value="1"/>
</dbReference>
<sequence length="519" mass="56166">MQQSQQTTHHDFTRVQAIWFGILVGIGAGIVVSAFRLSIEQLLKLMRVIYGWLGGHPIWVLPWAILLVLVAVFVGHLVKQTGMIKGSGIPQIEGQLAGDLDYPWRPVLWKKFVGGILGIGAGLFLGREGPSIQLGGTVAQGLAERLNFNGRRRRLMIAGGAAAGLSAAFNAPIASTLFVLEEVYHSFSTLVWITSLTSAVVADFVSSEVFGLTPVLHIAYQRALPLKYYGLLLILGVGLGLLGYVYQQGTLRGGKVYAKLTWLPAHLNGIVPFLLVIPIGLFWPESLGGGNQMIVDFAQTTPLLVPLIGYFVLRLVFSMISYSSGLPGGIFLPILTLGALLGAIGAQSFVALGWLPAGFIANFIIYAMAGYFAGISKAPFTAILLITEMVESLQHLLPLAVVAIVAYITVDLLGGAPIYEALLEQMVTPADPDAHGLSDRVEYPIGEDSALVECQVRDLKWPLGSLLVGVQRGERQVIPHGDTLIRSGDTLIILTYQHNRAYVRQQMRRMDHPAGYLPE</sequence>
<feature type="transmembrane region" description="Helical" evidence="8">
    <location>
        <begin position="192"/>
        <end position="216"/>
    </location>
</feature>
<evidence type="ECO:0000313" key="11">
    <source>
        <dbReference type="Proteomes" id="UP000290602"/>
    </source>
</evidence>
<keyword evidence="2" id="KW-0813">Transport</keyword>
<protein>
    <submittedName>
        <fullName evidence="10">ClC family H(+)/Cl(-) exchange transporter</fullName>
    </submittedName>
</protein>
<keyword evidence="11" id="KW-1185">Reference proteome</keyword>
<evidence type="ECO:0000256" key="5">
    <source>
        <dbReference type="ARBA" id="ARBA00023065"/>
    </source>
</evidence>
<feature type="transmembrane region" description="Helical" evidence="8">
    <location>
        <begin position="228"/>
        <end position="246"/>
    </location>
</feature>
<feature type="transmembrane region" description="Helical" evidence="8">
    <location>
        <begin position="58"/>
        <end position="78"/>
    </location>
</feature>
<dbReference type="InterPro" id="IPR014743">
    <property type="entry name" value="Cl-channel_core"/>
</dbReference>
<feature type="domain" description="RCK C-terminal" evidence="9">
    <location>
        <begin position="428"/>
        <end position="509"/>
    </location>
</feature>
<keyword evidence="5" id="KW-0406">Ion transport</keyword>
<evidence type="ECO:0000313" key="10">
    <source>
        <dbReference type="EMBL" id="RXI80068.1"/>
    </source>
</evidence>
<dbReference type="Pfam" id="PF02080">
    <property type="entry name" value="TrkA_C"/>
    <property type="match status" value="1"/>
</dbReference>
<evidence type="ECO:0000256" key="1">
    <source>
        <dbReference type="ARBA" id="ARBA00004141"/>
    </source>
</evidence>
<dbReference type="PANTHER" id="PTHR45711">
    <property type="entry name" value="CHLORIDE CHANNEL PROTEIN"/>
    <property type="match status" value="1"/>
</dbReference>
<feature type="transmembrane region" description="Helical" evidence="8">
    <location>
        <begin position="359"/>
        <end position="376"/>
    </location>
</feature>
<evidence type="ECO:0000256" key="8">
    <source>
        <dbReference type="SAM" id="Phobius"/>
    </source>
</evidence>
<comment type="caution">
    <text evidence="10">The sequence shown here is derived from an EMBL/GenBank/DDBJ whole genome shotgun (WGS) entry which is preliminary data.</text>
</comment>
<dbReference type="OrthoDB" id="9812438at2"/>
<feature type="transmembrane region" description="Helical" evidence="8">
    <location>
        <begin position="266"/>
        <end position="283"/>
    </location>
</feature>
<dbReference type="PROSITE" id="PS51202">
    <property type="entry name" value="RCK_C"/>
    <property type="match status" value="1"/>
</dbReference>
<dbReference type="RefSeq" id="WP_129031127.1">
    <property type="nucleotide sequence ID" value="NZ_QXIL01000001.1"/>
</dbReference>
<keyword evidence="3 8" id="KW-0812">Transmembrane</keyword>
<dbReference type="EMBL" id="QXIL01000001">
    <property type="protein sequence ID" value="RXI80068.1"/>
    <property type="molecule type" value="Genomic_DNA"/>
</dbReference>